<dbReference type="Proteomes" id="UP000542674">
    <property type="component" value="Unassembled WGS sequence"/>
</dbReference>
<evidence type="ECO:0000313" key="1">
    <source>
        <dbReference type="EMBL" id="MBB4963794.1"/>
    </source>
</evidence>
<evidence type="ECO:0000313" key="2">
    <source>
        <dbReference type="Proteomes" id="UP000542674"/>
    </source>
</evidence>
<keyword evidence="2" id="KW-1185">Reference proteome</keyword>
<protein>
    <submittedName>
        <fullName evidence="1">Uncharacterized protein</fullName>
    </submittedName>
</protein>
<reference evidence="1 2" key="1">
    <citation type="submission" date="2020-08" db="EMBL/GenBank/DDBJ databases">
        <title>Sequencing the genomes of 1000 actinobacteria strains.</title>
        <authorList>
            <person name="Klenk H.-P."/>
        </authorList>
    </citation>
    <scope>NUCLEOTIDE SEQUENCE [LARGE SCALE GENOMIC DNA]</scope>
    <source>
        <strain evidence="1 2">DSM 45084</strain>
    </source>
</reference>
<proteinExistence type="predicted"/>
<dbReference type="AlphaFoldDB" id="A0A7W7SZK1"/>
<accession>A0A7W7SZK1</accession>
<dbReference type="RefSeq" id="WP_184666539.1">
    <property type="nucleotide sequence ID" value="NZ_BAABAI010000034.1"/>
</dbReference>
<dbReference type="EMBL" id="JACHJS010000001">
    <property type="protein sequence ID" value="MBB4963794.1"/>
    <property type="molecule type" value="Genomic_DNA"/>
</dbReference>
<comment type="caution">
    <text evidence="1">The sequence shown here is derived from an EMBL/GenBank/DDBJ whole genome shotgun (WGS) entry which is preliminary data.</text>
</comment>
<gene>
    <name evidence="1" type="ORF">F4559_001153</name>
</gene>
<organism evidence="1 2">
    <name type="scientific">Saccharothrix violaceirubra</name>
    <dbReference type="NCBI Taxonomy" id="413306"/>
    <lineage>
        <taxon>Bacteria</taxon>
        <taxon>Bacillati</taxon>
        <taxon>Actinomycetota</taxon>
        <taxon>Actinomycetes</taxon>
        <taxon>Pseudonocardiales</taxon>
        <taxon>Pseudonocardiaceae</taxon>
        <taxon>Saccharothrix</taxon>
    </lineage>
</organism>
<name>A0A7W7SZK1_9PSEU</name>
<sequence>MITADSFPTPHLALRTNNAAKRADVHAFACLQAAVAEHMRVRLADEFERAGHDHAARIAYLHDLYADLIRWRWELEFDRARTGGDTVRPGYLLPADHGRYRLSLRAGGPNYDRIGAFGRLRDAAVWSPATRTFDGGLSTPASEIMEHYGEQAERRFAAEAPRADELVTTVTLPGGATLPGNRIVRGAAAREVAEHLYARIRARRADTGQVETGGDPMYCVTADPDHADRMFTAALDLLAQAYLDHPDKALRAWQWARFLLYQSPRTKKGSDAVIRTFLVVVGAVVFGVPPVMERDADLRCMVLGQFHATDMFEDHRLLP</sequence>